<keyword evidence="16" id="KW-1185">Reference proteome</keyword>
<accession>A0A2S4JU59</accession>
<evidence type="ECO:0000313" key="15">
    <source>
        <dbReference type="EMBL" id="POR03023.1"/>
    </source>
</evidence>
<dbReference type="InterPro" id="IPR037128">
    <property type="entry name" value="Quinolinate_PRibosylTase_N_sf"/>
</dbReference>
<name>A0A2S4JU59_9SPIO</name>
<dbReference type="InterPro" id="IPR002638">
    <property type="entry name" value="Quinolinate_PRibosylTrfase_C"/>
</dbReference>
<evidence type="ECO:0000256" key="3">
    <source>
        <dbReference type="ARBA" id="ARBA00009400"/>
    </source>
</evidence>
<dbReference type="NCBIfam" id="TIGR00078">
    <property type="entry name" value="nadC"/>
    <property type="match status" value="1"/>
</dbReference>
<feature type="domain" description="Quinolinate phosphoribosyl transferase N-terminal" evidence="14">
    <location>
        <begin position="32"/>
        <end position="116"/>
    </location>
</feature>
<dbReference type="GO" id="GO:0009435">
    <property type="term" value="P:NAD+ biosynthetic process"/>
    <property type="evidence" value="ECO:0007669"/>
    <property type="project" value="UniProtKB-UniPathway"/>
</dbReference>
<comment type="subunit">
    <text evidence="4">Hexamer formed by 3 homodimers.</text>
</comment>
<evidence type="ECO:0000256" key="7">
    <source>
        <dbReference type="ARBA" id="ARBA00022676"/>
    </source>
</evidence>
<evidence type="ECO:0000259" key="13">
    <source>
        <dbReference type="Pfam" id="PF01729"/>
    </source>
</evidence>
<evidence type="ECO:0000256" key="12">
    <source>
        <dbReference type="PIRNR" id="PIRNR006250"/>
    </source>
</evidence>
<dbReference type="InterPro" id="IPR013785">
    <property type="entry name" value="Aldolase_TIM"/>
</dbReference>
<dbReference type="Proteomes" id="UP000237350">
    <property type="component" value="Unassembled WGS sequence"/>
</dbReference>
<evidence type="ECO:0000259" key="14">
    <source>
        <dbReference type="Pfam" id="PF02749"/>
    </source>
</evidence>
<dbReference type="SUPFAM" id="SSF54675">
    <property type="entry name" value="Nicotinate/Quinolinate PRTase N-terminal domain-like"/>
    <property type="match status" value="1"/>
</dbReference>
<dbReference type="GO" id="GO:0004514">
    <property type="term" value="F:nicotinate-nucleotide diphosphorylase (carboxylating) activity"/>
    <property type="evidence" value="ECO:0007669"/>
    <property type="project" value="UniProtKB-EC"/>
</dbReference>
<evidence type="ECO:0000256" key="10">
    <source>
        <dbReference type="ARBA" id="ARBA00047445"/>
    </source>
</evidence>
<comment type="caution">
    <text evidence="15">The sequence shown here is derived from an EMBL/GenBank/DDBJ whole genome shotgun (WGS) entry which is preliminary data.</text>
</comment>
<comment type="pathway">
    <text evidence="2">Cofactor biosynthesis; NAD(+) biosynthesis; nicotinate D-ribonucleotide from quinolinate: step 1/1.</text>
</comment>
<keyword evidence="7 12" id="KW-0328">Glycosyltransferase</keyword>
<dbReference type="AlphaFoldDB" id="A0A2S4JU59"/>
<feature type="domain" description="Quinolinate phosphoribosyl transferase C-terminal" evidence="13">
    <location>
        <begin position="118"/>
        <end position="282"/>
    </location>
</feature>
<dbReference type="EMBL" id="LPWH01000055">
    <property type="protein sequence ID" value="POR03023.1"/>
    <property type="molecule type" value="Genomic_DNA"/>
</dbReference>
<dbReference type="Pfam" id="PF01729">
    <property type="entry name" value="QRPTase_C"/>
    <property type="match status" value="1"/>
</dbReference>
<dbReference type="InterPro" id="IPR036068">
    <property type="entry name" value="Nicotinate_pribotase-like_C"/>
</dbReference>
<evidence type="ECO:0000256" key="5">
    <source>
        <dbReference type="ARBA" id="ARBA00011944"/>
    </source>
</evidence>
<dbReference type="Gene3D" id="3.20.20.70">
    <property type="entry name" value="Aldolase class I"/>
    <property type="match status" value="1"/>
</dbReference>
<keyword evidence="6" id="KW-0662">Pyridine nucleotide biosynthesis</keyword>
<dbReference type="InterPro" id="IPR027277">
    <property type="entry name" value="NadC/ModD"/>
</dbReference>
<dbReference type="PIRSF" id="PIRSF006250">
    <property type="entry name" value="NadC_ModD"/>
    <property type="match status" value="1"/>
</dbReference>
<dbReference type="InterPro" id="IPR004393">
    <property type="entry name" value="NadC"/>
</dbReference>
<evidence type="ECO:0000313" key="16">
    <source>
        <dbReference type="Proteomes" id="UP000237350"/>
    </source>
</evidence>
<evidence type="ECO:0000256" key="8">
    <source>
        <dbReference type="ARBA" id="ARBA00022679"/>
    </source>
</evidence>
<comment type="catalytic activity">
    <reaction evidence="10">
        <text>nicotinate beta-D-ribonucleotide + CO2 + diphosphate = quinolinate + 5-phospho-alpha-D-ribose 1-diphosphate + 2 H(+)</text>
        <dbReference type="Rhea" id="RHEA:12733"/>
        <dbReference type="ChEBI" id="CHEBI:15378"/>
        <dbReference type="ChEBI" id="CHEBI:16526"/>
        <dbReference type="ChEBI" id="CHEBI:29959"/>
        <dbReference type="ChEBI" id="CHEBI:33019"/>
        <dbReference type="ChEBI" id="CHEBI:57502"/>
        <dbReference type="ChEBI" id="CHEBI:58017"/>
        <dbReference type="EC" id="2.4.2.19"/>
    </reaction>
</comment>
<dbReference type="EC" id="2.4.2.19" evidence="5"/>
<organism evidence="15 16">
    <name type="scientific">Alkalispirochaeta sphaeroplastigenens</name>
    <dbReference type="NCBI Taxonomy" id="1187066"/>
    <lineage>
        <taxon>Bacteria</taxon>
        <taxon>Pseudomonadati</taxon>
        <taxon>Spirochaetota</taxon>
        <taxon>Spirochaetia</taxon>
        <taxon>Spirochaetales</taxon>
        <taxon>Spirochaetaceae</taxon>
        <taxon>Alkalispirochaeta</taxon>
    </lineage>
</organism>
<dbReference type="PANTHER" id="PTHR32179">
    <property type="entry name" value="NICOTINATE-NUCLEOTIDE PYROPHOSPHORYLASE [CARBOXYLATING]"/>
    <property type="match status" value="1"/>
</dbReference>
<dbReference type="CDD" id="cd01572">
    <property type="entry name" value="QPRTase"/>
    <property type="match status" value="1"/>
</dbReference>
<proteinExistence type="inferred from homology"/>
<dbReference type="SUPFAM" id="SSF51690">
    <property type="entry name" value="Nicotinate/Quinolinate PRTase C-terminal domain-like"/>
    <property type="match status" value="1"/>
</dbReference>
<evidence type="ECO:0000256" key="2">
    <source>
        <dbReference type="ARBA" id="ARBA00004893"/>
    </source>
</evidence>
<evidence type="ECO:0000256" key="9">
    <source>
        <dbReference type="ARBA" id="ARBA00033102"/>
    </source>
</evidence>
<dbReference type="OrthoDB" id="9782546at2"/>
<evidence type="ECO:0000256" key="6">
    <source>
        <dbReference type="ARBA" id="ARBA00022642"/>
    </source>
</evidence>
<keyword evidence="8 12" id="KW-0808">Transferase</keyword>
<dbReference type="RefSeq" id="WP_103679869.1">
    <property type="nucleotide sequence ID" value="NZ_LPWH01000055.1"/>
</dbReference>
<dbReference type="FunFam" id="3.20.20.70:FF:000030">
    <property type="entry name" value="Nicotinate-nucleotide pyrophosphorylase, carboxylating"/>
    <property type="match status" value="1"/>
</dbReference>
<sequence length="288" mass="31901">MNSEEDYQKGLPELIDRALEEDLGGLPPRGLDVTSEAIFSDERERYHLVAKGAGVLCGKDVVSAVVSRVDPAVTVSWTYDDGDSFPRGETVAFLEGAVRSILQAERTALNFLSHLSGISTRTAEFLRALDGRAGLLDTRKTLPGYRLLQKYAVRCGGGENHRIGLYDMVMIKDNHIDAAGGITSAVERVRSRWGNRYRIEVEARRLEEVQEALACGVDRIMLDNMSDHEMTRAVKLVAGRAETEASGTMTRERIARVAPTGVDYISFGMLTHTVLPVDFSLRVYRRPN</sequence>
<dbReference type="GO" id="GO:0005737">
    <property type="term" value="C:cytoplasm"/>
    <property type="evidence" value="ECO:0007669"/>
    <property type="project" value="TreeGrafter"/>
</dbReference>
<evidence type="ECO:0000256" key="1">
    <source>
        <dbReference type="ARBA" id="ARBA00003237"/>
    </source>
</evidence>
<comment type="similarity">
    <text evidence="3 12">Belongs to the NadC/ModD family.</text>
</comment>
<dbReference type="GO" id="GO:0034213">
    <property type="term" value="P:quinolinate catabolic process"/>
    <property type="evidence" value="ECO:0007669"/>
    <property type="project" value="TreeGrafter"/>
</dbReference>
<evidence type="ECO:0000256" key="4">
    <source>
        <dbReference type="ARBA" id="ARBA00011218"/>
    </source>
</evidence>
<gene>
    <name evidence="15" type="ORF">AU468_05555</name>
</gene>
<evidence type="ECO:0000256" key="11">
    <source>
        <dbReference type="ARBA" id="ARBA00069173"/>
    </source>
</evidence>
<dbReference type="Gene3D" id="3.90.1170.20">
    <property type="entry name" value="Quinolinate phosphoribosyl transferase, N-terminal domain"/>
    <property type="match status" value="1"/>
</dbReference>
<comment type="function">
    <text evidence="1">Involved in the catabolism of quinolinic acid (QA).</text>
</comment>
<dbReference type="UniPathway" id="UPA00253">
    <property type="reaction ID" value="UER00331"/>
</dbReference>
<protein>
    <recommendedName>
        <fullName evidence="11">Probable nicotinate-nucleotide pyrophosphorylase [carboxylating]</fullName>
        <ecNumber evidence="5">2.4.2.19</ecNumber>
    </recommendedName>
    <alternativeName>
        <fullName evidence="9">Quinolinate phosphoribosyltransferase [decarboxylating]</fullName>
    </alternativeName>
</protein>
<dbReference type="FunFam" id="3.90.1170.20:FF:000001">
    <property type="entry name" value="Nicotinate-nucleotide diphosphorylase (Carboxylating)"/>
    <property type="match status" value="1"/>
</dbReference>
<dbReference type="Pfam" id="PF02749">
    <property type="entry name" value="QRPTase_N"/>
    <property type="match status" value="1"/>
</dbReference>
<reference evidence="16" key="1">
    <citation type="submission" date="2015-12" db="EMBL/GenBank/DDBJ databases">
        <authorList>
            <person name="Lodha T.D."/>
            <person name="Chintalapati S."/>
            <person name="Chintalapati V.R."/>
            <person name="Sravanthi T."/>
        </authorList>
    </citation>
    <scope>NUCLEOTIDE SEQUENCE [LARGE SCALE GENOMIC DNA]</scope>
    <source>
        <strain evidence="16">JC133</strain>
    </source>
</reference>
<dbReference type="InterPro" id="IPR022412">
    <property type="entry name" value="Quinolinate_PRibosylTrfase_N"/>
</dbReference>
<dbReference type="PANTHER" id="PTHR32179:SF3">
    <property type="entry name" value="NICOTINATE-NUCLEOTIDE PYROPHOSPHORYLASE [CARBOXYLATING]"/>
    <property type="match status" value="1"/>
</dbReference>